<evidence type="ECO:0000256" key="1">
    <source>
        <dbReference type="SAM" id="MobiDB-lite"/>
    </source>
</evidence>
<keyword evidence="2" id="KW-1133">Transmembrane helix</keyword>
<feature type="transmembrane region" description="Helical" evidence="2">
    <location>
        <begin position="828"/>
        <end position="850"/>
    </location>
</feature>
<dbReference type="OrthoDB" id="409943at2759"/>
<feature type="transmembrane region" description="Helical" evidence="2">
    <location>
        <begin position="862"/>
        <end position="882"/>
    </location>
</feature>
<feature type="transmembrane region" description="Helical" evidence="2">
    <location>
        <begin position="326"/>
        <end position="349"/>
    </location>
</feature>
<protein>
    <submittedName>
        <fullName evidence="3">Uncharacterized protein</fullName>
    </submittedName>
</protein>
<feature type="transmembrane region" description="Helical" evidence="2">
    <location>
        <begin position="570"/>
        <end position="590"/>
    </location>
</feature>
<comment type="caution">
    <text evidence="3">The sequence shown here is derived from an EMBL/GenBank/DDBJ whole genome shotgun (WGS) entry which is preliminary data.</text>
</comment>
<reference evidence="3" key="1">
    <citation type="submission" date="2021-02" db="EMBL/GenBank/DDBJ databases">
        <authorList>
            <person name="Dougan E. K."/>
            <person name="Rhodes N."/>
            <person name="Thang M."/>
            <person name="Chan C."/>
        </authorList>
    </citation>
    <scope>NUCLEOTIDE SEQUENCE</scope>
</reference>
<evidence type="ECO:0000256" key="2">
    <source>
        <dbReference type="SAM" id="Phobius"/>
    </source>
</evidence>
<feature type="transmembrane region" description="Helical" evidence="2">
    <location>
        <begin position="712"/>
        <end position="737"/>
    </location>
</feature>
<keyword evidence="2" id="KW-0472">Membrane</keyword>
<feature type="transmembrane region" description="Helical" evidence="2">
    <location>
        <begin position="610"/>
        <end position="629"/>
    </location>
</feature>
<keyword evidence="2" id="KW-0812">Transmembrane</keyword>
<dbReference type="AlphaFoldDB" id="A0A812JV76"/>
<gene>
    <name evidence="3" type="ORF">SNEC2469_LOCUS2388</name>
</gene>
<proteinExistence type="predicted"/>
<dbReference type="Proteomes" id="UP000601435">
    <property type="component" value="Unassembled WGS sequence"/>
</dbReference>
<evidence type="ECO:0000313" key="4">
    <source>
        <dbReference type="Proteomes" id="UP000601435"/>
    </source>
</evidence>
<accession>A0A812JV76</accession>
<dbReference type="EMBL" id="CAJNJA010006720">
    <property type="protein sequence ID" value="CAE7214547.1"/>
    <property type="molecule type" value="Genomic_DNA"/>
</dbReference>
<organism evidence="3 4">
    <name type="scientific">Symbiodinium necroappetens</name>
    <dbReference type="NCBI Taxonomy" id="1628268"/>
    <lineage>
        <taxon>Eukaryota</taxon>
        <taxon>Sar</taxon>
        <taxon>Alveolata</taxon>
        <taxon>Dinophyceae</taxon>
        <taxon>Suessiales</taxon>
        <taxon>Symbiodiniaceae</taxon>
        <taxon>Symbiodinium</taxon>
    </lineage>
</organism>
<sequence>MLLQVLRPCLCADLCKYENRHHVRCTYALLHCSCLDREAFRFVGLSGRPAPGRSRAGQGLHARVEPQNTSEPRSWLQSKGSPAPKCHDKKVVNSGSDKFLACPKECPVYADDRGDDVDCNFECVEATPQACTAVNKFEPIPDPKMGICRACIIYGCAECTTDGQDTCARCESGDSLSDKGTCISKNRYYWYALFGLLGLVAVFIVAWVVDICTRPITNADGLKGALDYRSRSKVRMPKTGQEDQGRELWPLDTNLLLQDVAGVGVTLQFNFQLFLILWSLAIAVGWLMLSLSVDDALLILGTRRAKTARQNCILVAWGFETQQRLMWTKIDFCVAAYVLTTLACVLFGIRQLRLFQKVDMTNSTHKDYAARIRNLPMMDGTAPVEEELKKRLEDATGQKIVGVSVCWDFQEHEEELLDLLQSQLVEREQELHPAAKREVEPEEPQGFFARLERSALAADAEKVVAKGDMSEEEQQKAREEALAHPDEEIIEECKEVDVVEILKSLKTCPDAYAIFETEAARDDAVEAIESSGGVEFHGNTLRLNASRVEPQTVKWPNCANTNLLVKARRIAMGMCIMFAGLALWVVAFYLPYAWFTLTFNYSYGQEPGFVAGMTFSMVVVAGNALMYLVCSEVADRTRFIYIDDREVCYMLLYCFACVFNVALDLITTYMVAYRVNVGLRMKTYDGTLLSNLQSFSDRFESYAMQRTLANNLYAYAFPATFLIPFLIEPIATIYAPYKLMVLIIRTQPHVKGFMAENLLGGLVFDLSRYADLMLDAMIAVLIFFFPGGFNIQMFLGMALSHMYIYAFDHYRVLRSIQSCNYTDKMVDWWSQWLMCIPCGCMLACFVFKANCQPGYFCMEGDSMVTACAVAFFAHIFLHTLLLKFVVPMFGLTGASDGADTNSYKDCSQRLACSWFTANPVYCLRSQYIYKHSPPCTYYMAGKEHLIEKNEEIGLYFKDCPAKEEDYDAPHVDTEALKAHVDDLKGKVSGQFGELTQKVSGKFEDIK</sequence>
<feature type="region of interest" description="Disordered" evidence="1">
    <location>
        <begin position="50"/>
        <end position="84"/>
    </location>
</feature>
<dbReference type="SUPFAM" id="SSF57184">
    <property type="entry name" value="Growth factor receptor domain"/>
    <property type="match status" value="1"/>
</dbReference>
<feature type="compositionally biased region" description="Polar residues" evidence="1">
    <location>
        <begin position="66"/>
        <end position="80"/>
    </location>
</feature>
<feature type="transmembrane region" description="Helical" evidence="2">
    <location>
        <begin position="650"/>
        <end position="672"/>
    </location>
</feature>
<feature type="non-terminal residue" evidence="3">
    <location>
        <position position="1"/>
    </location>
</feature>
<feature type="transmembrane region" description="Helical" evidence="2">
    <location>
        <begin position="273"/>
        <end position="293"/>
    </location>
</feature>
<dbReference type="CDD" id="cd00590">
    <property type="entry name" value="RRM_SF"/>
    <property type="match status" value="1"/>
</dbReference>
<evidence type="ECO:0000313" key="3">
    <source>
        <dbReference type="EMBL" id="CAE7214547.1"/>
    </source>
</evidence>
<name>A0A812JV76_9DINO</name>
<dbReference type="InterPro" id="IPR009030">
    <property type="entry name" value="Growth_fac_rcpt_cys_sf"/>
</dbReference>
<keyword evidence="4" id="KW-1185">Reference proteome</keyword>
<feature type="transmembrane region" description="Helical" evidence="2">
    <location>
        <begin position="188"/>
        <end position="209"/>
    </location>
</feature>